<dbReference type="NCBIfam" id="TIGR04336">
    <property type="entry name" value="AmmeMemoSam_B"/>
    <property type="match status" value="1"/>
</dbReference>
<accession>A0A2T7UH37</accession>
<comment type="similarity">
    <text evidence="1">Belongs to the MEMO1 family.</text>
</comment>
<dbReference type="Gene3D" id="3.30.1490.150">
    <property type="entry name" value="Hypothetical protein ph0010, domain 2"/>
    <property type="match status" value="1"/>
</dbReference>
<protein>
    <recommendedName>
        <fullName evidence="2">AMMECR1 domain-containing protein</fullName>
    </recommendedName>
</protein>
<proteinExistence type="inferred from homology"/>
<name>A0A2T7UH37_9BURK</name>
<dbReference type="InterPro" id="IPR027623">
    <property type="entry name" value="AmmeMemoSam_A"/>
</dbReference>
<organism evidence="3 4">
    <name type="scientific">Limnohabitans planktonicus II-D5</name>
    <dbReference type="NCBI Taxonomy" id="1293045"/>
    <lineage>
        <taxon>Bacteria</taxon>
        <taxon>Pseudomonadati</taxon>
        <taxon>Pseudomonadota</taxon>
        <taxon>Betaproteobacteria</taxon>
        <taxon>Burkholderiales</taxon>
        <taxon>Comamonadaceae</taxon>
        <taxon>Limnohabitans</taxon>
    </lineage>
</organism>
<sequence>MARPPALAGRFYAGDAAQLAHDVDAALAQATVVQAPAADTPPKVLVLPHAGHVYSGGMAAQGYALLRPHLQRIRKIVILGPTHRMSVQGVALPGVGSFATPLGSVEVDSLAAHAVADLPFVVSLPQAHAQEHCLEVHLPFIQRLWAGQDMPRVLPLLVGAVSPEDVARLLARIWGGDDTLILISTDLSHFHPYEQARQMDLATCAQVLALGVGLNHQQACGATPLNAALLQARTRGLQVQQLGYCNSGDTAGNTPEGRQRVVGYASFALYEHAAPSAANGLDAQAGAQLVQLARHGLHRATAAEPVPAPEVVALSAPGASFVTLTQAGQLRGCIGSLQAHRALHDDVLANAQAAALQDPRFAPVTAQEAPTLAVEVSVLTAPEPLPFANESHALWQLQPHVHGVIFSCEHQGRAYRSTFLPQVWAQLPDPRKFMAQLKRKAGLPADHWSDAVRLSVYRVQKFTEADHAA</sequence>
<comment type="caution">
    <text evidence="3">The sequence shown here is derived from an EMBL/GenBank/DDBJ whole genome shotgun (WGS) entry which is preliminary data.</text>
</comment>
<dbReference type="PANTHER" id="PTHR11060">
    <property type="entry name" value="PROTEIN MEMO1"/>
    <property type="match status" value="1"/>
</dbReference>
<evidence type="ECO:0000259" key="2">
    <source>
        <dbReference type="PROSITE" id="PS51112"/>
    </source>
</evidence>
<keyword evidence="4" id="KW-1185">Reference proteome</keyword>
<gene>
    <name evidence="3" type="ORF">H663_004705</name>
</gene>
<evidence type="ECO:0000256" key="1">
    <source>
        <dbReference type="ARBA" id="ARBA00006315"/>
    </source>
</evidence>
<dbReference type="OrthoDB" id="9782820at2"/>
<dbReference type="InterPro" id="IPR002733">
    <property type="entry name" value="AMMECR1_domain"/>
</dbReference>
<dbReference type="AlphaFoldDB" id="A0A2T7UH37"/>
<dbReference type="Pfam" id="PF01871">
    <property type="entry name" value="AMMECR1"/>
    <property type="match status" value="1"/>
</dbReference>
<dbReference type="PROSITE" id="PS51112">
    <property type="entry name" value="AMMECR1"/>
    <property type="match status" value="1"/>
</dbReference>
<evidence type="ECO:0000313" key="4">
    <source>
        <dbReference type="Proteomes" id="UP000037507"/>
    </source>
</evidence>
<dbReference type="Pfam" id="PF01875">
    <property type="entry name" value="Memo"/>
    <property type="match status" value="1"/>
</dbReference>
<feature type="domain" description="AMMECR1" evidence="2">
    <location>
        <begin position="284"/>
        <end position="469"/>
    </location>
</feature>
<dbReference type="STRING" id="1293045.H663_03045"/>
<dbReference type="EMBL" id="LFYT02000004">
    <property type="protein sequence ID" value="PVE43928.1"/>
    <property type="molecule type" value="Genomic_DNA"/>
</dbReference>
<dbReference type="NCBIfam" id="TIGR04335">
    <property type="entry name" value="AmmeMemoSam_A"/>
    <property type="match status" value="1"/>
</dbReference>
<dbReference type="InterPro" id="IPR036071">
    <property type="entry name" value="AMMECR1_dom_sf"/>
</dbReference>
<dbReference type="InterPro" id="IPR002737">
    <property type="entry name" value="MEMO1_fam"/>
</dbReference>
<dbReference type="Gene3D" id="3.40.830.10">
    <property type="entry name" value="LigB-like"/>
    <property type="match status" value="1"/>
</dbReference>
<reference evidence="3" key="1">
    <citation type="submission" date="2017-04" db="EMBL/GenBank/DDBJ databases">
        <title>Unexpected and diverse lifestyles within the genus Limnohabitans.</title>
        <authorList>
            <person name="Kasalicky V."/>
            <person name="Mehrshad M."/>
            <person name="Andrei S.-A."/>
            <person name="Salcher M."/>
            <person name="Kratochvilova H."/>
            <person name="Simek K."/>
            <person name="Ghai R."/>
        </authorList>
    </citation>
    <scope>NUCLEOTIDE SEQUENCE [LARGE SCALE GENOMIC DNA]</scope>
    <source>
        <strain evidence="3">II-D5</strain>
    </source>
</reference>
<dbReference type="SUPFAM" id="SSF143447">
    <property type="entry name" value="AMMECR1-like"/>
    <property type="match status" value="1"/>
</dbReference>
<dbReference type="Gene3D" id="3.30.700.20">
    <property type="entry name" value="Hypothetical protein ph0010, domain 1"/>
    <property type="match status" value="1"/>
</dbReference>
<dbReference type="CDD" id="cd07361">
    <property type="entry name" value="MEMO_like"/>
    <property type="match status" value="1"/>
</dbReference>
<dbReference type="PANTHER" id="PTHR11060:SF0">
    <property type="entry name" value="PROTEIN MEMO1"/>
    <property type="match status" value="1"/>
</dbReference>
<dbReference type="InterPro" id="IPR027485">
    <property type="entry name" value="AMMECR1_N"/>
</dbReference>
<dbReference type="Proteomes" id="UP000037507">
    <property type="component" value="Unassembled WGS sequence"/>
</dbReference>
<evidence type="ECO:0000313" key="3">
    <source>
        <dbReference type="EMBL" id="PVE43928.1"/>
    </source>
</evidence>